<accession>A0AAN7AI54</accession>
<sequence length="122" mass="13552">MQLTHILPLFALTGYAAAGCYQDGIEWSDRQQALGIVKSACEQLLIGKYGPKNTFNGERRTCANMGPNKIDIIITHIQGGDRDLPYEECYDGLQKEVTRCSRGGDTSYTNWRYKADPNAGNC</sequence>
<feature type="chain" id="PRO_5042839466" description="Secreted protein" evidence="1">
    <location>
        <begin position="19"/>
        <end position="122"/>
    </location>
</feature>
<evidence type="ECO:0000256" key="1">
    <source>
        <dbReference type="SAM" id="SignalP"/>
    </source>
</evidence>
<evidence type="ECO:0008006" key="4">
    <source>
        <dbReference type="Google" id="ProtNLM"/>
    </source>
</evidence>
<feature type="signal peptide" evidence="1">
    <location>
        <begin position="1"/>
        <end position="18"/>
    </location>
</feature>
<reference evidence="2" key="2">
    <citation type="submission" date="2023-05" db="EMBL/GenBank/DDBJ databases">
        <authorList>
            <consortium name="Lawrence Berkeley National Laboratory"/>
            <person name="Steindorff A."/>
            <person name="Hensen N."/>
            <person name="Bonometti L."/>
            <person name="Westerberg I."/>
            <person name="Brannstrom I.O."/>
            <person name="Guillou S."/>
            <person name="Cros-Aarteil S."/>
            <person name="Calhoun S."/>
            <person name="Haridas S."/>
            <person name="Kuo A."/>
            <person name="Mondo S."/>
            <person name="Pangilinan J."/>
            <person name="Riley R."/>
            <person name="Labutti K."/>
            <person name="Andreopoulos B."/>
            <person name="Lipzen A."/>
            <person name="Chen C."/>
            <person name="Yanf M."/>
            <person name="Daum C."/>
            <person name="Ng V."/>
            <person name="Clum A."/>
            <person name="Ohm R."/>
            <person name="Martin F."/>
            <person name="Silar P."/>
            <person name="Natvig D."/>
            <person name="Lalanne C."/>
            <person name="Gautier V."/>
            <person name="Ament-Velasquez S.L."/>
            <person name="Kruys A."/>
            <person name="Hutchinson M.I."/>
            <person name="Powell A.J."/>
            <person name="Barry K."/>
            <person name="Miller A.N."/>
            <person name="Grigoriev I.V."/>
            <person name="Debuchy R."/>
            <person name="Gladieux P."/>
            <person name="Thoren M.H."/>
            <person name="Johannesson H."/>
        </authorList>
    </citation>
    <scope>NUCLEOTIDE SEQUENCE</scope>
    <source>
        <strain evidence="2">PSN309</strain>
    </source>
</reference>
<dbReference type="Proteomes" id="UP001302126">
    <property type="component" value="Unassembled WGS sequence"/>
</dbReference>
<dbReference type="EMBL" id="MU864402">
    <property type="protein sequence ID" value="KAK4187479.1"/>
    <property type="molecule type" value="Genomic_DNA"/>
</dbReference>
<protein>
    <recommendedName>
        <fullName evidence="4">Secreted protein</fullName>
    </recommendedName>
</protein>
<evidence type="ECO:0000313" key="2">
    <source>
        <dbReference type="EMBL" id="KAK4187479.1"/>
    </source>
</evidence>
<keyword evidence="3" id="KW-1185">Reference proteome</keyword>
<comment type="caution">
    <text evidence="2">The sequence shown here is derived from an EMBL/GenBank/DDBJ whole genome shotgun (WGS) entry which is preliminary data.</text>
</comment>
<proteinExistence type="predicted"/>
<evidence type="ECO:0000313" key="3">
    <source>
        <dbReference type="Proteomes" id="UP001302126"/>
    </source>
</evidence>
<name>A0AAN7AI54_9PEZI</name>
<keyword evidence="1" id="KW-0732">Signal</keyword>
<dbReference type="AlphaFoldDB" id="A0AAN7AI54"/>
<reference evidence="2" key="1">
    <citation type="journal article" date="2023" name="Mol. Phylogenet. Evol.">
        <title>Genome-scale phylogeny and comparative genomics of the fungal order Sordariales.</title>
        <authorList>
            <person name="Hensen N."/>
            <person name="Bonometti L."/>
            <person name="Westerberg I."/>
            <person name="Brannstrom I.O."/>
            <person name="Guillou S."/>
            <person name="Cros-Aarteil S."/>
            <person name="Calhoun S."/>
            <person name="Haridas S."/>
            <person name="Kuo A."/>
            <person name="Mondo S."/>
            <person name="Pangilinan J."/>
            <person name="Riley R."/>
            <person name="LaButti K."/>
            <person name="Andreopoulos B."/>
            <person name="Lipzen A."/>
            <person name="Chen C."/>
            <person name="Yan M."/>
            <person name="Daum C."/>
            <person name="Ng V."/>
            <person name="Clum A."/>
            <person name="Steindorff A."/>
            <person name="Ohm R.A."/>
            <person name="Martin F."/>
            <person name="Silar P."/>
            <person name="Natvig D.O."/>
            <person name="Lalanne C."/>
            <person name="Gautier V."/>
            <person name="Ament-Velasquez S.L."/>
            <person name="Kruys A."/>
            <person name="Hutchinson M.I."/>
            <person name="Powell A.J."/>
            <person name="Barry K."/>
            <person name="Miller A.N."/>
            <person name="Grigoriev I.V."/>
            <person name="Debuchy R."/>
            <person name="Gladieux P."/>
            <person name="Hiltunen Thoren M."/>
            <person name="Johannesson H."/>
        </authorList>
    </citation>
    <scope>NUCLEOTIDE SEQUENCE</scope>
    <source>
        <strain evidence="2">PSN309</strain>
    </source>
</reference>
<gene>
    <name evidence="2" type="ORF">QBC35DRAFT_452261</name>
</gene>
<organism evidence="2 3">
    <name type="scientific">Podospora australis</name>
    <dbReference type="NCBI Taxonomy" id="1536484"/>
    <lineage>
        <taxon>Eukaryota</taxon>
        <taxon>Fungi</taxon>
        <taxon>Dikarya</taxon>
        <taxon>Ascomycota</taxon>
        <taxon>Pezizomycotina</taxon>
        <taxon>Sordariomycetes</taxon>
        <taxon>Sordariomycetidae</taxon>
        <taxon>Sordariales</taxon>
        <taxon>Podosporaceae</taxon>
        <taxon>Podospora</taxon>
    </lineage>
</organism>